<name>A0AAD4JQS0_9MUSC</name>
<dbReference type="InterPro" id="IPR036728">
    <property type="entry name" value="PBP_GOBP_sf"/>
</dbReference>
<keyword evidence="3" id="KW-1185">Reference proteome</keyword>
<dbReference type="Proteomes" id="UP001200034">
    <property type="component" value="Unassembled WGS sequence"/>
</dbReference>
<comment type="caution">
    <text evidence="2">The sequence shown here is derived from an EMBL/GenBank/DDBJ whole genome shotgun (WGS) entry which is preliminary data.</text>
</comment>
<reference evidence="2" key="1">
    <citation type="journal article" date="2021" name="Mol. Ecol. Resour.">
        <title>Phylogenomic analyses of the genus Drosophila reveals genomic signals of climate adaptation.</title>
        <authorList>
            <person name="Li F."/>
            <person name="Rane R.V."/>
            <person name="Luria V."/>
            <person name="Xiong Z."/>
            <person name="Chen J."/>
            <person name="Li Z."/>
            <person name="Catullo R.A."/>
            <person name="Griffin P.C."/>
            <person name="Schiffer M."/>
            <person name="Pearce S."/>
            <person name="Lee S.F."/>
            <person name="McElroy K."/>
            <person name="Stocker A."/>
            <person name="Shirriffs J."/>
            <person name="Cockerell F."/>
            <person name="Coppin C."/>
            <person name="Sgro C.M."/>
            <person name="Karger A."/>
            <person name="Cain J.W."/>
            <person name="Weber J.A."/>
            <person name="Santpere G."/>
            <person name="Kirschner M.W."/>
            <person name="Hoffmann A.A."/>
            <person name="Oakeshott J.G."/>
            <person name="Zhang G."/>
        </authorList>
    </citation>
    <scope>NUCLEOTIDE SEQUENCE</scope>
    <source>
        <strain evidence="2">BGI-SZ-2011g</strain>
    </source>
</reference>
<evidence type="ECO:0000313" key="3">
    <source>
        <dbReference type="Proteomes" id="UP001200034"/>
    </source>
</evidence>
<protein>
    <submittedName>
        <fullName evidence="2">Uncharacterized protein</fullName>
    </submittedName>
</protein>
<dbReference type="SUPFAM" id="SSF47565">
    <property type="entry name" value="Insect pheromone/odorant-binding proteins"/>
    <property type="match status" value="1"/>
</dbReference>
<dbReference type="Pfam" id="PF01395">
    <property type="entry name" value="PBP_GOBP"/>
    <property type="match status" value="1"/>
</dbReference>
<evidence type="ECO:0000313" key="2">
    <source>
        <dbReference type="EMBL" id="KAH8354889.1"/>
    </source>
</evidence>
<organism evidence="2 3">
    <name type="scientific">Drosophila rubida</name>
    <dbReference type="NCBI Taxonomy" id="30044"/>
    <lineage>
        <taxon>Eukaryota</taxon>
        <taxon>Metazoa</taxon>
        <taxon>Ecdysozoa</taxon>
        <taxon>Arthropoda</taxon>
        <taxon>Hexapoda</taxon>
        <taxon>Insecta</taxon>
        <taxon>Pterygota</taxon>
        <taxon>Neoptera</taxon>
        <taxon>Endopterygota</taxon>
        <taxon>Diptera</taxon>
        <taxon>Brachycera</taxon>
        <taxon>Muscomorpha</taxon>
        <taxon>Ephydroidea</taxon>
        <taxon>Drosophilidae</taxon>
        <taxon>Drosophila</taxon>
    </lineage>
</organism>
<feature type="chain" id="PRO_5042020353" evidence="1">
    <location>
        <begin position="20"/>
        <end position="135"/>
    </location>
</feature>
<dbReference type="AlphaFoldDB" id="A0AAD4JQS0"/>
<dbReference type="InterPro" id="IPR006170">
    <property type="entry name" value="PBP/GOBP"/>
</dbReference>
<dbReference type="GO" id="GO:0005549">
    <property type="term" value="F:odorant binding"/>
    <property type="evidence" value="ECO:0007669"/>
    <property type="project" value="InterPro"/>
</dbReference>
<gene>
    <name evidence="2" type="ORF">KR093_000617</name>
</gene>
<accession>A0AAD4JQS0</accession>
<dbReference type="CDD" id="cd23992">
    <property type="entry name" value="PBP_GOBP"/>
    <property type="match status" value="1"/>
</dbReference>
<feature type="signal peptide" evidence="1">
    <location>
        <begin position="1"/>
        <end position="19"/>
    </location>
</feature>
<keyword evidence="1" id="KW-0732">Signal</keyword>
<sequence>MEVTFALALLLGYLTVTQMAIPNFHAVIKQCLEGSNVTSDLTWDIIKGNIKLDNATTNILCGVRCIMFKFGFVDGNSNMALDNILNHFGDLELKSKYKKYVDVCDNSDVDSATPCRKAFALKECLDNQTRVMLSG</sequence>
<proteinExistence type="predicted"/>
<dbReference type="Gene3D" id="1.10.238.20">
    <property type="entry name" value="Pheromone/general odorant binding protein domain"/>
    <property type="match status" value="1"/>
</dbReference>
<evidence type="ECO:0000256" key="1">
    <source>
        <dbReference type="SAM" id="SignalP"/>
    </source>
</evidence>
<dbReference type="EMBL" id="JAJJHW010003889">
    <property type="protein sequence ID" value="KAH8354889.1"/>
    <property type="molecule type" value="Genomic_DNA"/>
</dbReference>